<protein>
    <submittedName>
        <fullName evidence="2">Uncharacterized protein</fullName>
    </submittedName>
</protein>
<dbReference type="AlphaFoldDB" id="A0A7J9M9X3"/>
<sequence>MNDQAQMMNQPPQMMMNTVQVQVPVQPQMMNQSHQLMVSAAHSQAMNQLAVSQSQPINSGPQMMTQPPPLMMLNRSYKPWQSHDPNQNPDPNKKFSSFNCNNNWKGKKSFIRKTQGYKPPTLNELQNQNRLKAKKFYAKKSNGIASLVSPCPVTPAVLPMPIFSPSRKVLGDMACGWLWVDERVDSASCR</sequence>
<comment type="caution">
    <text evidence="2">The sequence shown here is derived from an EMBL/GenBank/DDBJ whole genome shotgun (WGS) entry which is preliminary data.</text>
</comment>
<dbReference type="OrthoDB" id="1935617at2759"/>
<proteinExistence type="predicted"/>
<keyword evidence="3" id="KW-1185">Reference proteome</keyword>
<evidence type="ECO:0000313" key="3">
    <source>
        <dbReference type="Proteomes" id="UP000593576"/>
    </source>
</evidence>
<dbReference type="PANTHER" id="PTHR34484:SF2">
    <property type="entry name" value="OS02G0832600 PROTEIN"/>
    <property type="match status" value="1"/>
</dbReference>
<reference evidence="2 3" key="1">
    <citation type="journal article" date="2019" name="Genome Biol. Evol.">
        <title>Insights into the evolution of the New World diploid cottons (Gossypium, subgenus Houzingenia) based on genome sequencing.</title>
        <authorList>
            <person name="Grover C.E."/>
            <person name="Arick M.A. 2nd"/>
            <person name="Thrash A."/>
            <person name="Conover J.L."/>
            <person name="Sanders W.S."/>
            <person name="Peterson D.G."/>
            <person name="Frelichowski J.E."/>
            <person name="Scheffler J.A."/>
            <person name="Scheffler B.E."/>
            <person name="Wendel J.F."/>
        </authorList>
    </citation>
    <scope>NUCLEOTIDE SEQUENCE [LARGE SCALE GENOMIC DNA]</scope>
    <source>
        <strain evidence="2">1</strain>
        <tissue evidence="2">Leaf</tissue>
    </source>
</reference>
<dbReference type="Proteomes" id="UP000593576">
    <property type="component" value="Unassembled WGS sequence"/>
</dbReference>
<accession>A0A7J9M9X3</accession>
<evidence type="ECO:0000256" key="1">
    <source>
        <dbReference type="SAM" id="MobiDB-lite"/>
    </source>
</evidence>
<evidence type="ECO:0000313" key="2">
    <source>
        <dbReference type="EMBL" id="MBA0867764.1"/>
    </source>
</evidence>
<organism evidence="2 3">
    <name type="scientific">Gossypium schwendimanii</name>
    <name type="common">Cotton</name>
    <dbReference type="NCBI Taxonomy" id="34291"/>
    <lineage>
        <taxon>Eukaryota</taxon>
        <taxon>Viridiplantae</taxon>
        <taxon>Streptophyta</taxon>
        <taxon>Embryophyta</taxon>
        <taxon>Tracheophyta</taxon>
        <taxon>Spermatophyta</taxon>
        <taxon>Magnoliopsida</taxon>
        <taxon>eudicotyledons</taxon>
        <taxon>Gunneridae</taxon>
        <taxon>Pentapetalae</taxon>
        <taxon>rosids</taxon>
        <taxon>malvids</taxon>
        <taxon>Malvales</taxon>
        <taxon>Malvaceae</taxon>
        <taxon>Malvoideae</taxon>
        <taxon>Gossypium</taxon>
    </lineage>
</organism>
<dbReference type="PANTHER" id="PTHR34484">
    <property type="entry name" value="OS02G0832600 PROTEIN"/>
    <property type="match status" value="1"/>
</dbReference>
<gene>
    <name evidence="2" type="ORF">Goshw_003793</name>
</gene>
<name>A0A7J9M9X3_GOSSC</name>
<dbReference type="EMBL" id="JABFAF010000010">
    <property type="protein sequence ID" value="MBA0867764.1"/>
    <property type="molecule type" value="Genomic_DNA"/>
</dbReference>
<feature type="region of interest" description="Disordered" evidence="1">
    <location>
        <begin position="78"/>
        <end position="99"/>
    </location>
</feature>